<proteinExistence type="predicted"/>
<keyword evidence="2" id="KW-1185">Reference proteome</keyword>
<dbReference type="AlphaFoldDB" id="A0A3P6STK9"/>
<dbReference type="OrthoDB" id="5861060at2759"/>
<dbReference type="Proteomes" id="UP000277928">
    <property type="component" value="Unassembled WGS sequence"/>
</dbReference>
<gene>
    <name evidence="1" type="ORF">NLS_LOCUS1331</name>
</gene>
<evidence type="ECO:0000313" key="2">
    <source>
        <dbReference type="Proteomes" id="UP000277928"/>
    </source>
</evidence>
<protein>
    <submittedName>
        <fullName evidence="1">Uncharacterized protein</fullName>
    </submittedName>
</protein>
<name>A0A3P6STK9_LITSI</name>
<organism evidence="1 2">
    <name type="scientific">Litomosoides sigmodontis</name>
    <name type="common">Filarial nematode worm</name>
    <dbReference type="NCBI Taxonomy" id="42156"/>
    <lineage>
        <taxon>Eukaryota</taxon>
        <taxon>Metazoa</taxon>
        <taxon>Ecdysozoa</taxon>
        <taxon>Nematoda</taxon>
        <taxon>Chromadorea</taxon>
        <taxon>Rhabditida</taxon>
        <taxon>Spirurina</taxon>
        <taxon>Spiruromorpha</taxon>
        <taxon>Filarioidea</taxon>
        <taxon>Onchocercidae</taxon>
        <taxon>Litomosoides</taxon>
    </lineage>
</organism>
<evidence type="ECO:0000313" key="1">
    <source>
        <dbReference type="EMBL" id="VDK71140.1"/>
    </source>
</evidence>
<sequence length="112" mass="12289">MKAGPPWRGPVTALFDRVDPCGNPKSGLASSLIFAFGESVRASLCIHRLVLEVAKVKHAYFDWLFRDLHGFIINIYIGVCNGRPETDSTDQCARIKQGSADAVPKRKNFAVG</sequence>
<dbReference type="EMBL" id="UYRX01000045">
    <property type="protein sequence ID" value="VDK71140.1"/>
    <property type="molecule type" value="Genomic_DNA"/>
</dbReference>
<accession>A0A3P6STK9</accession>
<reference evidence="1 2" key="1">
    <citation type="submission" date="2018-08" db="EMBL/GenBank/DDBJ databases">
        <authorList>
            <person name="Laetsch R D."/>
            <person name="Stevens L."/>
            <person name="Kumar S."/>
            <person name="Blaxter L. M."/>
        </authorList>
    </citation>
    <scope>NUCLEOTIDE SEQUENCE [LARGE SCALE GENOMIC DNA]</scope>
</reference>